<protein>
    <submittedName>
        <fullName evidence="2">Uncharacterized protein</fullName>
    </submittedName>
</protein>
<gene>
    <name evidence="2" type="ORF">IC235_17265</name>
</gene>
<keyword evidence="1" id="KW-0812">Transmembrane</keyword>
<dbReference type="Proteomes" id="UP000612233">
    <property type="component" value="Unassembled WGS sequence"/>
</dbReference>
<keyword evidence="3" id="KW-1185">Reference proteome</keyword>
<keyword evidence="1" id="KW-1133">Transmembrane helix</keyword>
<name>A0A927BF06_9BACT</name>
<proteinExistence type="predicted"/>
<dbReference type="AlphaFoldDB" id="A0A927BF06"/>
<comment type="caution">
    <text evidence="2">The sequence shown here is derived from an EMBL/GenBank/DDBJ whole genome shotgun (WGS) entry which is preliminary data.</text>
</comment>
<evidence type="ECO:0000256" key="1">
    <source>
        <dbReference type="SAM" id="Phobius"/>
    </source>
</evidence>
<accession>A0A927BF06</accession>
<dbReference type="RefSeq" id="WP_191006452.1">
    <property type="nucleotide sequence ID" value="NZ_JACXAD010000022.1"/>
</dbReference>
<organism evidence="2 3">
    <name type="scientific">Hymenobacter montanus</name>
    <dbReference type="NCBI Taxonomy" id="2771359"/>
    <lineage>
        <taxon>Bacteria</taxon>
        <taxon>Pseudomonadati</taxon>
        <taxon>Bacteroidota</taxon>
        <taxon>Cytophagia</taxon>
        <taxon>Cytophagales</taxon>
        <taxon>Hymenobacteraceae</taxon>
        <taxon>Hymenobacter</taxon>
    </lineage>
</organism>
<evidence type="ECO:0000313" key="2">
    <source>
        <dbReference type="EMBL" id="MBD2769642.1"/>
    </source>
</evidence>
<evidence type="ECO:0000313" key="3">
    <source>
        <dbReference type="Proteomes" id="UP000612233"/>
    </source>
</evidence>
<sequence length="139" mass="14922">MSPEQPIALRVLLGFLKAGRVLDGGSSALLLGTVVLASAPGEPLTTFVLAVALALGLVEKYLAWRVALDVEFFTLLYEQPEKAAAFDAALADFLNQKSAPAPRSMASRWQGARRLVRRQAVLLVVQAGLVLLVLVGRFH</sequence>
<keyword evidence="1" id="KW-0472">Membrane</keyword>
<reference evidence="2" key="1">
    <citation type="submission" date="2020-09" db="EMBL/GenBank/DDBJ databases">
        <authorList>
            <person name="Kim M.K."/>
        </authorList>
    </citation>
    <scope>NUCLEOTIDE SEQUENCE</scope>
    <source>
        <strain evidence="2">BT664</strain>
    </source>
</reference>
<dbReference type="EMBL" id="JACXAD010000022">
    <property type="protein sequence ID" value="MBD2769642.1"/>
    <property type="molecule type" value="Genomic_DNA"/>
</dbReference>
<feature type="transmembrane region" description="Helical" evidence="1">
    <location>
        <begin position="120"/>
        <end position="138"/>
    </location>
</feature>